<dbReference type="GO" id="GO:0043565">
    <property type="term" value="F:sequence-specific DNA binding"/>
    <property type="evidence" value="ECO:0007669"/>
    <property type="project" value="InterPro"/>
</dbReference>
<dbReference type="PRINTS" id="PR00032">
    <property type="entry name" value="HTHARAC"/>
</dbReference>
<dbReference type="GO" id="GO:0003700">
    <property type="term" value="F:DNA-binding transcription factor activity"/>
    <property type="evidence" value="ECO:0007669"/>
    <property type="project" value="InterPro"/>
</dbReference>
<dbReference type="Gene3D" id="1.10.10.60">
    <property type="entry name" value="Homeodomain-like"/>
    <property type="match status" value="2"/>
</dbReference>
<dbReference type="SUPFAM" id="SSF51182">
    <property type="entry name" value="RmlC-like cupins"/>
    <property type="match status" value="1"/>
</dbReference>
<sequence length="305" mass="36014">MPRHGRNVMSAHLLYFKDQLTDDFQFKFIRHKGQKIRQQLHMHDYIQIAYVVRGVCVHHFCDKTLTVGKGDLFIIPPWQAHCINAVDDKDCELVLLDFMPAFLGDHLKPFSRSLFQHVVQYEKSGTSSEWLQPWLHISQDKQLLVEQLLQDIQEEVAEREEGYEFSVQINVVKLLILIDREFRRTERQRQAASGQRPPNPQFQDVIRYIHENYGQDIPLEQGAYIANMTPAYFSHLFKKTTGQTFVEYLHEVRIERAKELIRLNAHTMTQICFQVGFRHLSHFIRTFKKRTGMTPTDYKKSVLNN</sequence>
<gene>
    <name evidence="5" type="ORF">DLM86_11310</name>
</gene>
<feature type="domain" description="HTH araC/xylS-type" evidence="4">
    <location>
        <begin position="203"/>
        <end position="301"/>
    </location>
</feature>
<dbReference type="PROSITE" id="PS00041">
    <property type="entry name" value="HTH_ARAC_FAMILY_1"/>
    <property type="match status" value="1"/>
</dbReference>
<dbReference type="InterPro" id="IPR009057">
    <property type="entry name" value="Homeodomain-like_sf"/>
</dbReference>
<dbReference type="AlphaFoldDB" id="A0A2V5K6P8"/>
<evidence type="ECO:0000259" key="4">
    <source>
        <dbReference type="PROSITE" id="PS01124"/>
    </source>
</evidence>
<protein>
    <recommendedName>
        <fullName evidence="4">HTH araC/xylS-type domain-containing protein</fullName>
    </recommendedName>
</protein>
<dbReference type="SUPFAM" id="SSF46689">
    <property type="entry name" value="Homeodomain-like"/>
    <property type="match status" value="1"/>
</dbReference>
<dbReference type="InterPro" id="IPR003313">
    <property type="entry name" value="AraC-bd"/>
</dbReference>
<dbReference type="InterPro" id="IPR018060">
    <property type="entry name" value="HTH_AraC"/>
</dbReference>
<dbReference type="EMBL" id="QJVJ01000004">
    <property type="protein sequence ID" value="PYI55109.1"/>
    <property type="molecule type" value="Genomic_DNA"/>
</dbReference>
<evidence type="ECO:0000313" key="6">
    <source>
        <dbReference type="Proteomes" id="UP000247476"/>
    </source>
</evidence>
<reference evidence="5 6" key="1">
    <citation type="submission" date="2018-05" db="EMBL/GenBank/DDBJ databases">
        <title>Paenibacillus flagellatus sp. nov., isolated from selenium mineral soil.</title>
        <authorList>
            <person name="Dai X."/>
        </authorList>
    </citation>
    <scope>NUCLEOTIDE SEQUENCE [LARGE SCALE GENOMIC DNA]</scope>
    <source>
        <strain evidence="5 6">DXL2</strain>
    </source>
</reference>
<dbReference type="PROSITE" id="PS01124">
    <property type="entry name" value="HTH_ARAC_FAMILY_2"/>
    <property type="match status" value="1"/>
</dbReference>
<comment type="caution">
    <text evidence="5">The sequence shown here is derived from an EMBL/GenBank/DDBJ whole genome shotgun (WGS) entry which is preliminary data.</text>
</comment>
<keyword evidence="2" id="KW-0238">DNA-binding</keyword>
<dbReference type="InterPro" id="IPR014710">
    <property type="entry name" value="RmlC-like_jellyroll"/>
</dbReference>
<keyword evidence="3" id="KW-0804">Transcription</keyword>
<dbReference type="Gene3D" id="2.60.120.10">
    <property type="entry name" value="Jelly Rolls"/>
    <property type="match status" value="1"/>
</dbReference>
<proteinExistence type="predicted"/>
<evidence type="ECO:0000313" key="5">
    <source>
        <dbReference type="EMBL" id="PYI55109.1"/>
    </source>
</evidence>
<dbReference type="SMART" id="SM00342">
    <property type="entry name" value="HTH_ARAC"/>
    <property type="match status" value="1"/>
</dbReference>
<dbReference type="PANTHER" id="PTHR43280">
    <property type="entry name" value="ARAC-FAMILY TRANSCRIPTIONAL REGULATOR"/>
    <property type="match status" value="1"/>
</dbReference>
<name>A0A2V5K6P8_9BACL</name>
<organism evidence="5 6">
    <name type="scientific">Paenibacillus flagellatus</name>
    <dbReference type="NCBI Taxonomy" id="2211139"/>
    <lineage>
        <taxon>Bacteria</taxon>
        <taxon>Bacillati</taxon>
        <taxon>Bacillota</taxon>
        <taxon>Bacilli</taxon>
        <taxon>Bacillales</taxon>
        <taxon>Paenibacillaceae</taxon>
        <taxon>Paenibacillus</taxon>
    </lineage>
</organism>
<evidence type="ECO:0000256" key="2">
    <source>
        <dbReference type="ARBA" id="ARBA00023125"/>
    </source>
</evidence>
<dbReference type="Pfam" id="PF12833">
    <property type="entry name" value="HTH_18"/>
    <property type="match status" value="1"/>
</dbReference>
<dbReference type="PANTHER" id="PTHR43280:SF28">
    <property type="entry name" value="HTH-TYPE TRANSCRIPTIONAL ACTIVATOR RHAS"/>
    <property type="match status" value="1"/>
</dbReference>
<accession>A0A2V5K6P8</accession>
<dbReference type="InterPro" id="IPR020449">
    <property type="entry name" value="Tscrpt_reg_AraC-type_HTH"/>
</dbReference>
<keyword evidence="6" id="KW-1185">Reference proteome</keyword>
<dbReference type="Pfam" id="PF02311">
    <property type="entry name" value="AraC_binding"/>
    <property type="match status" value="1"/>
</dbReference>
<evidence type="ECO:0000256" key="3">
    <source>
        <dbReference type="ARBA" id="ARBA00023163"/>
    </source>
</evidence>
<dbReference type="InterPro" id="IPR011051">
    <property type="entry name" value="RmlC_Cupin_sf"/>
</dbReference>
<dbReference type="InterPro" id="IPR018062">
    <property type="entry name" value="HTH_AraC-typ_CS"/>
</dbReference>
<dbReference type="Proteomes" id="UP000247476">
    <property type="component" value="Unassembled WGS sequence"/>
</dbReference>
<keyword evidence="1" id="KW-0805">Transcription regulation</keyword>
<evidence type="ECO:0000256" key="1">
    <source>
        <dbReference type="ARBA" id="ARBA00023015"/>
    </source>
</evidence>